<reference evidence="2 3" key="1">
    <citation type="journal article" date="2017" name="Curr. Biol.">
        <title>Genome architecture and evolution of a unichromosomal asexual nematode.</title>
        <authorList>
            <person name="Fradin H."/>
            <person name="Zegar C."/>
            <person name="Gutwein M."/>
            <person name="Lucas J."/>
            <person name="Kovtun M."/>
            <person name="Corcoran D."/>
            <person name="Baugh L.R."/>
            <person name="Kiontke K."/>
            <person name="Gunsalus K."/>
            <person name="Fitch D.H."/>
            <person name="Piano F."/>
        </authorList>
    </citation>
    <scope>NUCLEOTIDE SEQUENCE [LARGE SCALE GENOMIC DNA]</scope>
    <source>
        <strain evidence="2">PF1309</strain>
    </source>
</reference>
<evidence type="ECO:0000313" key="3">
    <source>
        <dbReference type="Proteomes" id="UP000218231"/>
    </source>
</evidence>
<feature type="compositionally biased region" description="Basic residues" evidence="1">
    <location>
        <begin position="130"/>
        <end position="141"/>
    </location>
</feature>
<gene>
    <name evidence="2" type="ORF">WR25_05087</name>
</gene>
<organism evidence="2 3">
    <name type="scientific">Diploscapter pachys</name>
    <dbReference type="NCBI Taxonomy" id="2018661"/>
    <lineage>
        <taxon>Eukaryota</taxon>
        <taxon>Metazoa</taxon>
        <taxon>Ecdysozoa</taxon>
        <taxon>Nematoda</taxon>
        <taxon>Chromadorea</taxon>
        <taxon>Rhabditida</taxon>
        <taxon>Rhabditina</taxon>
        <taxon>Rhabditomorpha</taxon>
        <taxon>Rhabditoidea</taxon>
        <taxon>Rhabditidae</taxon>
        <taxon>Diploscapter</taxon>
    </lineage>
</organism>
<name>A0A2A2M3T5_9BILA</name>
<protein>
    <submittedName>
        <fullName evidence="2">Uncharacterized protein</fullName>
    </submittedName>
</protein>
<comment type="caution">
    <text evidence="2">The sequence shown here is derived from an EMBL/GenBank/DDBJ whole genome shotgun (WGS) entry which is preliminary data.</text>
</comment>
<sequence>MAAEHRQPRLFLGGDDVEVDAGFRERARDEILPVARPPARFGRDRARERDVAALQLVGADAQRGDGAFDRGVAQPAGRGEAFAEAHDARKGVDDGEAIALRPGDQQPAIVGAEVERGKGLRIGPATALRSARRRTGRRGLPVRHSGGTIPHSRGDFLSVSVLPSRG</sequence>
<dbReference type="AlphaFoldDB" id="A0A2A2M3T5"/>
<keyword evidence="3" id="KW-1185">Reference proteome</keyword>
<feature type="region of interest" description="Disordered" evidence="1">
    <location>
        <begin position="127"/>
        <end position="166"/>
    </location>
</feature>
<accession>A0A2A2M3T5</accession>
<proteinExistence type="predicted"/>
<dbReference type="Proteomes" id="UP000218231">
    <property type="component" value="Unassembled WGS sequence"/>
</dbReference>
<evidence type="ECO:0000313" key="2">
    <source>
        <dbReference type="EMBL" id="PAV93120.1"/>
    </source>
</evidence>
<evidence type="ECO:0000256" key="1">
    <source>
        <dbReference type="SAM" id="MobiDB-lite"/>
    </source>
</evidence>
<dbReference type="EMBL" id="LIAE01005705">
    <property type="protein sequence ID" value="PAV93120.1"/>
    <property type="molecule type" value="Genomic_DNA"/>
</dbReference>